<accession>Q656Y3</accession>
<feature type="region of interest" description="Disordered" evidence="1">
    <location>
        <begin position="1"/>
        <end position="24"/>
    </location>
</feature>
<dbReference type="Proteomes" id="UP000817658">
    <property type="component" value="Chromosome 1"/>
</dbReference>
<organism evidence="2">
    <name type="scientific">Oryza sativa subsp. japonica</name>
    <name type="common">Rice</name>
    <dbReference type="NCBI Taxonomy" id="39947"/>
    <lineage>
        <taxon>Eukaryota</taxon>
        <taxon>Viridiplantae</taxon>
        <taxon>Streptophyta</taxon>
        <taxon>Embryophyta</taxon>
        <taxon>Tracheophyta</taxon>
        <taxon>Spermatophyta</taxon>
        <taxon>Magnoliopsida</taxon>
        <taxon>Liliopsida</taxon>
        <taxon>Poales</taxon>
        <taxon>Poaceae</taxon>
        <taxon>BOP clade</taxon>
        <taxon>Oryzoideae</taxon>
        <taxon>Oryzeae</taxon>
        <taxon>Oryzinae</taxon>
        <taxon>Oryza</taxon>
        <taxon>Oryza sativa</taxon>
    </lineage>
</organism>
<gene>
    <name evidence="2" type="primary">B1114B07.11</name>
</gene>
<protein>
    <submittedName>
        <fullName evidence="2">Uncharacterized protein</fullName>
    </submittedName>
</protein>
<dbReference type="AlphaFoldDB" id="Q656Y3"/>
<feature type="region of interest" description="Disordered" evidence="1">
    <location>
        <begin position="73"/>
        <end position="154"/>
    </location>
</feature>
<name>Q656Y3_ORYSJ</name>
<evidence type="ECO:0000256" key="1">
    <source>
        <dbReference type="SAM" id="MobiDB-lite"/>
    </source>
</evidence>
<reference evidence="2" key="1">
    <citation type="journal article" date="2002" name="Nature">
        <title>The genome sequence and structure of rice chromosome 1.</title>
        <authorList>
            <person name="Sasaki T."/>
            <person name="Matsumoto T."/>
            <person name="Yamamoto K."/>
            <person name="Sakata K."/>
            <person name="Baba T."/>
            <person name="Katayose Y."/>
            <person name="Wu J."/>
            <person name="Niimura Y."/>
            <person name="Cheng Z."/>
            <person name="Nagamura Y."/>
            <person name="Antonio B.A."/>
            <person name="Kanamori H."/>
            <person name="Hosokawa S."/>
            <person name="Masukawa M."/>
            <person name="Arikawa K."/>
            <person name="Chiden Y."/>
            <person name="Hayashi M."/>
            <person name="Okamoto M."/>
            <person name="Ando T."/>
            <person name="Aoki H."/>
            <person name="Arita K."/>
            <person name="Hamada M."/>
            <person name="Harada C."/>
            <person name="Hijishita S."/>
            <person name="Honda M."/>
            <person name="Ichikawa Y."/>
            <person name="Idonuma A."/>
            <person name="Iijima M."/>
            <person name="Ikeda M."/>
            <person name="Ikeno M."/>
            <person name="Itoh S."/>
            <person name="Itoh T."/>
            <person name="Itoh Y."/>
            <person name="Itoh Y."/>
            <person name="Iwabuchi A."/>
            <person name="Kamiya K."/>
            <person name="Karasawa W."/>
            <person name="Katagiri S."/>
            <person name="Kikuta A."/>
            <person name="Kobayashi N."/>
            <person name="Kono I."/>
            <person name="Machita K."/>
            <person name="Maehara T."/>
            <person name="Mizuno H."/>
            <person name="Mizubayashi T."/>
            <person name="Mukai Y."/>
            <person name="Nagasaki H."/>
            <person name="Nakashima M."/>
            <person name="Nakama Y."/>
            <person name="Nakamichi Y."/>
            <person name="Nakamura M."/>
            <person name="Namiki N."/>
            <person name="Negishi M."/>
            <person name="Ohta I."/>
            <person name="Ono N."/>
            <person name="Saji S."/>
            <person name="Sakai K."/>
            <person name="Shibata M."/>
            <person name="Shimokawa T."/>
            <person name="Shomura A."/>
            <person name="Song J."/>
            <person name="Takazaki Y."/>
            <person name="Terasawa K."/>
            <person name="Tsuji K."/>
            <person name="Waki K."/>
            <person name="Yamagata H."/>
            <person name="Yamane H."/>
            <person name="Yoshiki S."/>
            <person name="Yoshihara R."/>
            <person name="Yukawa K."/>
            <person name="Zhong H."/>
            <person name="Iwama H."/>
            <person name="Endo T."/>
            <person name="Ito H."/>
            <person name="Hahn J.H."/>
            <person name="Kim H.I."/>
            <person name="Eun M.Y."/>
            <person name="Yano M."/>
            <person name="Jiang J."/>
            <person name="Gojobori T."/>
        </authorList>
    </citation>
    <scope>NUCLEOTIDE SEQUENCE [LARGE SCALE GENOMIC DNA]</scope>
</reference>
<feature type="compositionally biased region" description="Acidic residues" evidence="1">
    <location>
        <begin position="90"/>
        <end position="102"/>
    </location>
</feature>
<proteinExistence type="predicted"/>
<sequence>MAAEAIGDPIGGSDTSGGWLELSGAGGIQRRPALVNGGGGSSYKDGVRGSSYAHHAGGLHTGVLSKMCKYHPMARSKRGDGGDAEAVPALEEDTALEVEAEVEGAGAGRRWRRRAGQRRPAVAPPTPSAHPPPARLHGGGGDVPPAPSSSGSSLRWQRWRWEVRFLPSTVLA</sequence>
<dbReference type="EMBL" id="AP003334">
    <property type="protein sequence ID" value="BAD45131.1"/>
    <property type="molecule type" value="Genomic_DNA"/>
</dbReference>
<evidence type="ECO:0000313" key="2">
    <source>
        <dbReference type="EMBL" id="BAD45131.1"/>
    </source>
</evidence>
<feature type="compositionally biased region" description="Pro residues" evidence="1">
    <location>
        <begin position="122"/>
        <end position="134"/>
    </location>
</feature>